<accession>A0A834IMP5</accession>
<reference evidence="1" key="1">
    <citation type="submission" date="2020-08" db="EMBL/GenBank/DDBJ databases">
        <title>Genome sequencing and assembly of the red palm weevil Rhynchophorus ferrugineus.</title>
        <authorList>
            <person name="Dias G.B."/>
            <person name="Bergman C.M."/>
            <person name="Manee M."/>
        </authorList>
    </citation>
    <scope>NUCLEOTIDE SEQUENCE</scope>
    <source>
        <strain evidence="1">AA-2017</strain>
        <tissue evidence="1">Whole larva</tissue>
    </source>
</reference>
<organism evidence="1 2">
    <name type="scientific">Rhynchophorus ferrugineus</name>
    <name type="common">Red palm weevil</name>
    <name type="synonym">Curculio ferrugineus</name>
    <dbReference type="NCBI Taxonomy" id="354439"/>
    <lineage>
        <taxon>Eukaryota</taxon>
        <taxon>Metazoa</taxon>
        <taxon>Ecdysozoa</taxon>
        <taxon>Arthropoda</taxon>
        <taxon>Hexapoda</taxon>
        <taxon>Insecta</taxon>
        <taxon>Pterygota</taxon>
        <taxon>Neoptera</taxon>
        <taxon>Endopterygota</taxon>
        <taxon>Coleoptera</taxon>
        <taxon>Polyphaga</taxon>
        <taxon>Cucujiformia</taxon>
        <taxon>Curculionidae</taxon>
        <taxon>Dryophthorinae</taxon>
        <taxon>Rhynchophorus</taxon>
    </lineage>
</organism>
<dbReference type="EMBL" id="JAACXV010000277">
    <property type="protein sequence ID" value="KAF7280703.1"/>
    <property type="molecule type" value="Genomic_DNA"/>
</dbReference>
<comment type="caution">
    <text evidence="1">The sequence shown here is derived from an EMBL/GenBank/DDBJ whole genome shotgun (WGS) entry which is preliminary data.</text>
</comment>
<name>A0A834IMP5_RHYFE</name>
<proteinExistence type="predicted"/>
<evidence type="ECO:0000313" key="2">
    <source>
        <dbReference type="Proteomes" id="UP000625711"/>
    </source>
</evidence>
<sequence>MRRHRRDPWHPVTARHPLQRVGLVVGGETRGVREQTRPEQKSVSVNGRKSQWAASANCFRPRGDRRLAFLTVEFMAWVGDAVGSGMGSVFLSLRYPRRLSIGNGFVVVLSIEEKTCFGQYSCSEGTMKIP</sequence>
<keyword evidence="2" id="KW-1185">Reference proteome</keyword>
<dbReference type="AlphaFoldDB" id="A0A834IMP5"/>
<evidence type="ECO:0000313" key="1">
    <source>
        <dbReference type="EMBL" id="KAF7280703.1"/>
    </source>
</evidence>
<protein>
    <submittedName>
        <fullName evidence="1">Uncharacterized protein</fullName>
    </submittedName>
</protein>
<dbReference type="Proteomes" id="UP000625711">
    <property type="component" value="Unassembled WGS sequence"/>
</dbReference>
<gene>
    <name evidence="1" type="ORF">GWI33_005560</name>
</gene>